<proteinExistence type="predicted"/>
<sequence>MAKRSDTVLAVASGGGHWEQMQIVSAAFEGQTVLFVTTKQGLLDQAGLKGVVVKDCNRNRIGDTMQCVRQCAKLVFSIRPKVVISTGAAPGLICLAFGRLVGAKTIWIDSFANVEKLSMSGKMARFFADTWLTQWSHLAQPSGPHYSGELL</sequence>
<evidence type="ECO:0008006" key="8">
    <source>
        <dbReference type="Google" id="ProtNLM"/>
    </source>
</evidence>
<keyword evidence="4" id="KW-1133">Transmembrane helix</keyword>
<reference evidence="6" key="1">
    <citation type="journal article" date="2014" name="Int. J. Syst. Evol. Microbiol.">
        <title>Complete genome sequence of Corynebacterium casei LMG S-19264T (=DSM 44701T), isolated from a smear-ripened cheese.</title>
        <authorList>
            <consortium name="US DOE Joint Genome Institute (JGI-PGF)"/>
            <person name="Walter F."/>
            <person name="Albersmeier A."/>
            <person name="Kalinowski J."/>
            <person name="Ruckert C."/>
        </authorList>
    </citation>
    <scope>NUCLEOTIDE SEQUENCE</scope>
    <source>
        <strain evidence="6">CGMCC 1.15367</strain>
    </source>
</reference>
<evidence type="ECO:0000313" key="7">
    <source>
        <dbReference type="Proteomes" id="UP000644699"/>
    </source>
</evidence>
<keyword evidence="2" id="KW-0812">Transmembrane</keyword>
<dbReference type="Gene3D" id="3.40.50.2000">
    <property type="entry name" value="Glycogen Phosphorylase B"/>
    <property type="match status" value="1"/>
</dbReference>
<reference evidence="6" key="2">
    <citation type="submission" date="2020-09" db="EMBL/GenBank/DDBJ databases">
        <authorList>
            <person name="Sun Q."/>
            <person name="Zhou Y."/>
        </authorList>
    </citation>
    <scope>NUCLEOTIDE SEQUENCE</scope>
    <source>
        <strain evidence="6">CGMCC 1.15367</strain>
    </source>
</reference>
<dbReference type="PANTHER" id="PTHR12154">
    <property type="entry name" value="GLYCOSYL TRANSFERASE-RELATED"/>
    <property type="match status" value="1"/>
</dbReference>
<dbReference type="GO" id="GO:0004577">
    <property type="term" value="F:N-acetylglucosaminyldiphosphodolichol N-acetylglucosaminyltransferase activity"/>
    <property type="evidence" value="ECO:0007669"/>
    <property type="project" value="TreeGrafter"/>
</dbReference>
<dbReference type="PANTHER" id="PTHR12154:SF4">
    <property type="entry name" value="UDP-N-ACETYLGLUCOSAMINE TRANSFERASE SUBUNIT ALG14 HOMOLOG"/>
    <property type="match status" value="1"/>
</dbReference>
<dbReference type="InterPro" id="IPR013969">
    <property type="entry name" value="Oligosacch_biosynth_Alg14"/>
</dbReference>
<protein>
    <recommendedName>
        <fullName evidence="8">Oligosaccharide biosynthesis protein Alg14</fullName>
    </recommendedName>
</protein>
<gene>
    <name evidence="6" type="ORF">GCM10011390_20090</name>
</gene>
<evidence type="ECO:0000256" key="2">
    <source>
        <dbReference type="ARBA" id="ARBA00022692"/>
    </source>
</evidence>
<comment type="caution">
    <text evidence="6">The sequence shown here is derived from an EMBL/GenBank/DDBJ whole genome shotgun (WGS) entry which is preliminary data.</text>
</comment>
<evidence type="ECO:0000313" key="6">
    <source>
        <dbReference type="EMBL" id="GGE01204.1"/>
    </source>
</evidence>
<evidence type="ECO:0000256" key="4">
    <source>
        <dbReference type="ARBA" id="ARBA00022989"/>
    </source>
</evidence>
<dbReference type="EMBL" id="BMIQ01000002">
    <property type="protein sequence ID" value="GGE01204.1"/>
    <property type="molecule type" value="Genomic_DNA"/>
</dbReference>
<dbReference type="RefSeq" id="WP_188908063.1">
    <property type="nucleotide sequence ID" value="NZ_BMIQ01000002.1"/>
</dbReference>
<dbReference type="Pfam" id="PF08660">
    <property type="entry name" value="Alg14"/>
    <property type="match status" value="1"/>
</dbReference>
<evidence type="ECO:0000256" key="5">
    <source>
        <dbReference type="ARBA" id="ARBA00023136"/>
    </source>
</evidence>
<keyword evidence="3" id="KW-0256">Endoplasmic reticulum</keyword>
<organism evidence="6 7">
    <name type="scientific">Aureimonas endophytica</name>
    <dbReference type="NCBI Taxonomy" id="2027858"/>
    <lineage>
        <taxon>Bacteria</taxon>
        <taxon>Pseudomonadati</taxon>
        <taxon>Pseudomonadota</taxon>
        <taxon>Alphaproteobacteria</taxon>
        <taxon>Hyphomicrobiales</taxon>
        <taxon>Aurantimonadaceae</taxon>
        <taxon>Aureimonas</taxon>
    </lineage>
</organism>
<dbReference type="AlphaFoldDB" id="A0A917E460"/>
<keyword evidence="5" id="KW-0472">Membrane</keyword>
<accession>A0A917E460</accession>
<evidence type="ECO:0000256" key="1">
    <source>
        <dbReference type="ARBA" id="ARBA00004389"/>
    </source>
</evidence>
<comment type="subcellular location">
    <subcellularLocation>
        <location evidence="1">Endoplasmic reticulum membrane</location>
        <topology evidence="1">Single-pass membrane protein</topology>
    </subcellularLocation>
</comment>
<evidence type="ECO:0000256" key="3">
    <source>
        <dbReference type="ARBA" id="ARBA00022824"/>
    </source>
</evidence>
<keyword evidence="7" id="KW-1185">Reference proteome</keyword>
<dbReference type="Proteomes" id="UP000644699">
    <property type="component" value="Unassembled WGS sequence"/>
</dbReference>
<dbReference type="GO" id="GO:0006488">
    <property type="term" value="P:dolichol-linked oligosaccharide biosynthetic process"/>
    <property type="evidence" value="ECO:0007669"/>
    <property type="project" value="InterPro"/>
</dbReference>
<name>A0A917E460_9HYPH</name>